<accession>A0A7J8UZR7</accession>
<sequence>MGPLRETFLVLGDDSTQVQRVRYARAYILQILEGYLMPDKSQNLVHLRWLLKLIDFRAVGELSWRSAVLATLYRKMFSAMQPNKIKIGGCLSLYNHGLNFAFHFYILDYGGIPTALEDIRLLLDQQLEAHFQWTLYEDLVIRAVIANEFLQNLNIWHVRVPLVSYATVEMHQTDRVLHQFKFQHPIPMAHEMLDDEHKIDVQRPSTHWLLFHSEYIEIWENRYYNIPTCEPIIVP</sequence>
<dbReference type="InterPro" id="IPR044824">
    <property type="entry name" value="MAIN-like"/>
</dbReference>
<feature type="non-terminal residue" evidence="2">
    <location>
        <position position="235"/>
    </location>
</feature>
<name>A0A7J8UZR7_9ROSI</name>
<comment type="caution">
    <text evidence="2">The sequence shown here is derived from an EMBL/GenBank/DDBJ whole genome shotgun (WGS) entry which is preliminary data.</text>
</comment>
<evidence type="ECO:0000259" key="1">
    <source>
        <dbReference type="Pfam" id="PF10536"/>
    </source>
</evidence>
<proteinExistence type="predicted"/>
<dbReference type="AlphaFoldDB" id="A0A7J8UZR7"/>
<evidence type="ECO:0000313" key="3">
    <source>
        <dbReference type="Proteomes" id="UP000593573"/>
    </source>
</evidence>
<reference evidence="2 3" key="1">
    <citation type="journal article" date="2019" name="Genome Biol. Evol.">
        <title>Insights into the evolution of the New World diploid cottons (Gossypium, subgenus Houzingenia) based on genome sequencing.</title>
        <authorList>
            <person name="Grover C.E."/>
            <person name="Arick M.A. 2nd"/>
            <person name="Thrash A."/>
            <person name="Conover J.L."/>
            <person name="Sanders W.S."/>
            <person name="Peterson D.G."/>
            <person name="Frelichowski J.E."/>
            <person name="Scheffler J.A."/>
            <person name="Scheffler B.E."/>
            <person name="Wendel J.F."/>
        </authorList>
    </citation>
    <scope>NUCLEOTIDE SEQUENCE [LARGE SCALE GENOMIC DNA]</scope>
    <source>
        <strain evidence="2">57</strain>
        <tissue evidence="2">Leaf</tissue>
    </source>
</reference>
<dbReference type="PANTHER" id="PTHR46033:SF8">
    <property type="entry name" value="PROTEIN MAINTENANCE OF MERISTEMS-LIKE"/>
    <property type="match status" value="1"/>
</dbReference>
<gene>
    <name evidence="2" type="ORF">Goklo_008222</name>
</gene>
<dbReference type="OrthoDB" id="990873at2759"/>
<dbReference type="PANTHER" id="PTHR46033">
    <property type="entry name" value="PROTEIN MAIN-LIKE 2"/>
    <property type="match status" value="1"/>
</dbReference>
<evidence type="ECO:0000313" key="2">
    <source>
        <dbReference type="EMBL" id="MBA0655792.1"/>
    </source>
</evidence>
<dbReference type="InterPro" id="IPR019557">
    <property type="entry name" value="AminoTfrase-like_pln_mobile"/>
</dbReference>
<organism evidence="2 3">
    <name type="scientific">Gossypium klotzschianum</name>
    <dbReference type="NCBI Taxonomy" id="34286"/>
    <lineage>
        <taxon>Eukaryota</taxon>
        <taxon>Viridiplantae</taxon>
        <taxon>Streptophyta</taxon>
        <taxon>Embryophyta</taxon>
        <taxon>Tracheophyta</taxon>
        <taxon>Spermatophyta</taxon>
        <taxon>Magnoliopsida</taxon>
        <taxon>eudicotyledons</taxon>
        <taxon>Gunneridae</taxon>
        <taxon>Pentapetalae</taxon>
        <taxon>rosids</taxon>
        <taxon>malvids</taxon>
        <taxon>Malvales</taxon>
        <taxon>Malvaceae</taxon>
        <taxon>Malvoideae</taxon>
        <taxon>Gossypium</taxon>
    </lineage>
</organism>
<feature type="domain" description="Aminotransferase-like plant mobile" evidence="1">
    <location>
        <begin position="116"/>
        <end position="230"/>
    </location>
</feature>
<dbReference type="GO" id="GO:0010073">
    <property type="term" value="P:meristem maintenance"/>
    <property type="evidence" value="ECO:0007669"/>
    <property type="project" value="InterPro"/>
</dbReference>
<keyword evidence="3" id="KW-1185">Reference proteome</keyword>
<feature type="domain" description="Aminotransferase-like plant mobile" evidence="1">
    <location>
        <begin position="22"/>
        <end position="93"/>
    </location>
</feature>
<dbReference type="Pfam" id="PF10536">
    <property type="entry name" value="PMD"/>
    <property type="match status" value="2"/>
</dbReference>
<dbReference type="Proteomes" id="UP000593573">
    <property type="component" value="Unassembled WGS sequence"/>
</dbReference>
<dbReference type="EMBL" id="JABFAB010000008">
    <property type="protein sequence ID" value="MBA0655792.1"/>
    <property type="molecule type" value="Genomic_DNA"/>
</dbReference>
<protein>
    <recommendedName>
        <fullName evidence="1">Aminotransferase-like plant mobile domain-containing protein</fullName>
    </recommendedName>
</protein>